<dbReference type="AlphaFoldDB" id="A0A8S9Z4L1"/>
<accession>A0A8S9Z4L1</accession>
<dbReference type="EMBL" id="JTDE01000258">
    <property type="protein sequence ID" value="KAF7261802.1"/>
    <property type="molecule type" value="Genomic_DNA"/>
</dbReference>
<comment type="caution">
    <text evidence="1">The sequence shown here is derived from an EMBL/GenBank/DDBJ whole genome shotgun (WGS) entry which is preliminary data.</text>
</comment>
<name>A0A8S9Z4L1_9TREM</name>
<evidence type="ECO:0000313" key="1">
    <source>
        <dbReference type="EMBL" id="KAF7261802.1"/>
    </source>
</evidence>
<dbReference type="Proteomes" id="UP000822476">
    <property type="component" value="Unassembled WGS sequence"/>
</dbReference>
<sequence>MNLNERNACRSSQSAYHVDFSCSNMSLLEHNTFSSNCSNRFLIVSVLHWFANTSTDNHHTVKAFLAHSRVGGW</sequence>
<reference evidence="1" key="1">
    <citation type="submission" date="2019-07" db="EMBL/GenBank/DDBJ databases">
        <title>Annotation for the trematode Paragonimus miyazaki's.</title>
        <authorList>
            <person name="Choi Y.-J."/>
        </authorList>
    </citation>
    <scope>NUCLEOTIDE SEQUENCE</scope>
    <source>
        <strain evidence="1">Japan</strain>
    </source>
</reference>
<gene>
    <name evidence="1" type="ORF">EG68_00892</name>
</gene>
<protein>
    <submittedName>
        <fullName evidence="1">Uncharacterized protein</fullName>
    </submittedName>
</protein>
<organism evidence="1 2">
    <name type="scientific">Paragonimus skrjabini miyazakii</name>
    <dbReference type="NCBI Taxonomy" id="59628"/>
    <lineage>
        <taxon>Eukaryota</taxon>
        <taxon>Metazoa</taxon>
        <taxon>Spiralia</taxon>
        <taxon>Lophotrochozoa</taxon>
        <taxon>Platyhelminthes</taxon>
        <taxon>Trematoda</taxon>
        <taxon>Digenea</taxon>
        <taxon>Plagiorchiida</taxon>
        <taxon>Troglotremata</taxon>
        <taxon>Troglotrematidae</taxon>
        <taxon>Paragonimus</taxon>
    </lineage>
</organism>
<proteinExistence type="predicted"/>
<keyword evidence="2" id="KW-1185">Reference proteome</keyword>
<evidence type="ECO:0000313" key="2">
    <source>
        <dbReference type="Proteomes" id="UP000822476"/>
    </source>
</evidence>